<reference evidence="1 2" key="1">
    <citation type="submission" date="2016-01" db="EMBL/GenBank/DDBJ databases">
        <title>Draft Genome Sequences of Seven Thermophilic Sporeformers Isolated from Foods.</title>
        <authorList>
            <person name="Berendsen E.M."/>
            <person name="Wells-Bennik M.H."/>
            <person name="Krawcyk A.O."/>
            <person name="De Jong A."/>
            <person name="Holsappel S."/>
            <person name="Eijlander R.T."/>
            <person name="Kuipers O.P."/>
        </authorList>
    </citation>
    <scope>NUCLEOTIDE SEQUENCE [LARGE SCALE GENOMIC DNA]</scope>
    <source>
        <strain evidence="1 2">B4119</strain>
    </source>
</reference>
<name>A0A150M2J2_9BACL</name>
<organism evidence="1 2">
    <name type="scientific">Saccharococcus caldoxylosilyticus</name>
    <dbReference type="NCBI Taxonomy" id="81408"/>
    <lineage>
        <taxon>Bacteria</taxon>
        <taxon>Bacillati</taxon>
        <taxon>Bacillota</taxon>
        <taxon>Bacilli</taxon>
        <taxon>Bacillales</taxon>
        <taxon>Anoxybacillaceae</taxon>
        <taxon>Saccharococcus</taxon>
    </lineage>
</organism>
<evidence type="ECO:0000313" key="1">
    <source>
        <dbReference type="EMBL" id="KYD18748.1"/>
    </source>
</evidence>
<evidence type="ECO:0000313" key="2">
    <source>
        <dbReference type="Proteomes" id="UP000075455"/>
    </source>
</evidence>
<dbReference type="AlphaFoldDB" id="A0A150M2J2"/>
<sequence length="47" mass="5588">MLCRKNNHRAKRKKTARTGVFLFLNRKPLAYPPKRVIDPYRGFFGHS</sequence>
<protein>
    <submittedName>
        <fullName evidence="1">Uncharacterized protein</fullName>
    </submittedName>
</protein>
<gene>
    <name evidence="1" type="ORF">B4119_4038</name>
</gene>
<comment type="caution">
    <text evidence="1">The sequence shown here is derived from an EMBL/GenBank/DDBJ whole genome shotgun (WGS) entry which is preliminary data.</text>
</comment>
<proteinExistence type="predicted"/>
<dbReference type="EMBL" id="LQYS01000016">
    <property type="protein sequence ID" value="KYD18748.1"/>
    <property type="molecule type" value="Genomic_DNA"/>
</dbReference>
<accession>A0A150M2J2</accession>
<dbReference type="Proteomes" id="UP000075455">
    <property type="component" value="Unassembled WGS sequence"/>
</dbReference>